<evidence type="ECO:0000256" key="1">
    <source>
        <dbReference type="ARBA" id="ARBA00004132"/>
    </source>
</evidence>
<reference evidence="7 8" key="1">
    <citation type="journal article" date="2016" name="DNA Res.">
        <title>The draft genome of MD-2 pineapple using hybrid error correction of long reads.</title>
        <authorList>
            <person name="Redwan R.M."/>
            <person name="Saidin A."/>
            <person name="Kumar S.V."/>
        </authorList>
    </citation>
    <scope>NUCLEOTIDE SEQUENCE [LARGE SCALE GENOMIC DNA]</scope>
    <source>
        <strain evidence="8">cv. MD2</strain>
        <tissue evidence="7">Leaf</tissue>
    </source>
</reference>
<dbReference type="GO" id="GO:0005794">
    <property type="term" value="C:Golgi apparatus"/>
    <property type="evidence" value="ECO:0007669"/>
    <property type="project" value="UniProtKB-SubCell"/>
</dbReference>
<dbReference type="InterPro" id="IPR011417">
    <property type="entry name" value="ANTH_dom"/>
</dbReference>
<organism evidence="7 8">
    <name type="scientific">Ananas comosus</name>
    <name type="common">Pineapple</name>
    <name type="synonym">Ananas ananas</name>
    <dbReference type="NCBI Taxonomy" id="4615"/>
    <lineage>
        <taxon>Eukaryota</taxon>
        <taxon>Viridiplantae</taxon>
        <taxon>Streptophyta</taxon>
        <taxon>Embryophyta</taxon>
        <taxon>Tracheophyta</taxon>
        <taxon>Spermatophyta</taxon>
        <taxon>Magnoliopsida</taxon>
        <taxon>Liliopsida</taxon>
        <taxon>Poales</taxon>
        <taxon>Bromeliaceae</taxon>
        <taxon>Bromelioideae</taxon>
        <taxon>Ananas</taxon>
    </lineage>
</organism>
<dbReference type="Pfam" id="PF07651">
    <property type="entry name" value="ANTH"/>
    <property type="match status" value="1"/>
</dbReference>
<dbReference type="GO" id="GO:0032050">
    <property type="term" value="F:clathrin heavy chain binding"/>
    <property type="evidence" value="ECO:0007669"/>
    <property type="project" value="TreeGrafter"/>
</dbReference>
<dbReference type="PROSITE" id="PS50942">
    <property type="entry name" value="ENTH"/>
    <property type="match status" value="1"/>
</dbReference>
<dbReference type="Gene3D" id="1.25.40.90">
    <property type="match status" value="1"/>
</dbReference>
<dbReference type="Proteomes" id="UP000092600">
    <property type="component" value="Unassembled WGS sequence"/>
</dbReference>
<keyword evidence="4" id="KW-0968">Cytoplasmic vesicle</keyword>
<gene>
    <name evidence="7" type="ORF">ACMD2_03328</name>
</gene>
<evidence type="ECO:0000259" key="6">
    <source>
        <dbReference type="PROSITE" id="PS50942"/>
    </source>
</evidence>
<evidence type="ECO:0000256" key="2">
    <source>
        <dbReference type="ARBA" id="ARBA00004555"/>
    </source>
</evidence>
<dbReference type="PANTHER" id="PTHR22951">
    <property type="entry name" value="CLATHRIN ASSEMBLY PROTEIN"/>
    <property type="match status" value="1"/>
</dbReference>
<dbReference type="GO" id="GO:0005905">
    <property type="term" value="C:clathrin-coated pit"/>
    <property type="evidence" value="ECO:0007669"/>
    <property type="project" value="TreeGrafter"/>
</dbReference>
<evidence type="ECO:0000256" key="3">
    <source>
        <dbReference type="ARBA" id="ARBA00023034"/>
    </source>
</evidence>
<dbReference type="InterPro" id="IPR045192">
    <property type="entry name" value="AP180-like"/>
</dbReference>
<dbReference type="GO" id="GO:0072583">
    <property type="term" value="P:clathrin-dependent endocytosis"/>
    <property type="evidence" value="ECO:0007669"/>
    <property type="project" value="InterPro"/>
</dbReference>
<dbReference type="GO" id="GO:0005546">
    <property type="term" value="F:phosphatidylinositol-4,5-bisphosphate binding"/>
    <property type="evidence" value="ECO:0007669"/>
    <property type="project" value="TreeGrafter"/>
</dbReference>
<sequence length="387" mass="43997">MKVTSKLFAALDAFMDHAIRKASTAEHTIITNIEATIVRCTSHHDAPIDDKYVHEILFLVSNTPGSISFLANRISSRFESTRDPVVALKSLLLLHRLLRGGDRYFEQDLRSQDLRIDLSWCLGRPNGLHSFLLSYSSFLRERMVWIINQAGNLEPSRPHRKEPLSYEEEAIESVIFRLSKCQSLLDRVMDCLPVDVLSNGRVIQSAVNIILRESFRVYESFQEMIEDLARSTFDLKKSLRVSAHEILKKACAQTIRLHEFYQNCKRSIFGKGLDYPCVRIIAPTQISSIEQFLPSYCYERMAIPEDEKKNETQTTSEESPTESNEPIGALFSQKLETTISTVWVEFDEEDVQTLSFSLASSSTDSSSTGHAMQTLAMTEFIGFSSEL</sequence>
<feature type="domain" description="ENTH" evidence="6">
    <location>
        <begin position="25"/>
        <end position="160"/>
    </location>
</feature>
<dbReference type="PANTHER" id="PTHR22951:SF70">
    <property type="entry name" value="OS11G0244600 PROTEIN"/>
    <property type="match status" value="1"/>
</dbReference>
<keyword evidence="3" id="KW-0333">Golgi apparatus</keyword>
<protein>
    <submittedName>
        <fullName evidence="7">Putative clathrin assembly protein</fullName>
    </submittedName>
</protein>
<comment type="caution">
    <text evidence="7">The sequence shown here is derived from an EMBL/GenBank/DDBJ whole genome shotgun (WGS) entry which is preliminary data.</text>
</comment>
<feature type="region of interest" description="Disordered" evidence="5">
    <location>
        <begin position="304"/>
        <end position="328"/>
    </location>
</feature>
<proteinExistence type="predicted"/>
<accession>A0A199UGI7</accession>
<dbReference type="EMBL" id="LSRQ01008303">
    <property type="protein sequence ID" value="OAY63863.1"/>
    <property type="molecule type" value="Genomic_DNA"/>
</dbReference>
<dbReference type="Gramene" id="Aco003405.1.mrna1">
    <property type="protein sequence ID" value="Aco003405.1.mrna1.cds1"/>
    <property type="gene ID" value="Aco003405.1.path1"/>
</dbReference>
<dbReference type="SUPFAM" id="SSF48464">
    <property type="entry name" value="ENTH/VHS domain"/>
    <property type="match status" value="1"/>
</dbReference>
<dbReference type="GO" id="GO:0005545">
    <property type="term" value="F:1-phosphatidylinositol binding"/>
    <property type="evidence" value="ECO:0007669"/>
    <property type="project" value="InterPro"/>
</dbReference>
<comment type="subcellular location">
    <subcellularLocation>
        <location evidence="1">Cytoplasmic vesicle</location>
        <location evidence="1">Clathrin-coated vesicle</location>
    </subcellularLocation>
    <subcellularLocation>
        <location evidence="2">Golgi apparatus</location>
    </subcellularLocation>
</comment>
<name>A0A199UGI7_ANACO</name>
<evidence type="ECO:0000256" key="4">
    <source>
        <dbReference type="ARBA" id="ARBA00023329"/>
    </source>
</evidence>
<dbReference type="GO" id="GO:0048268">
    <property type="term" value="P:clathrin coat assembly"/>
    <property type="evidence" value="ECO:0007669"/>
    <property type="project" value="InterPro"/>
</dbReference>
<dbReference type="GO" id="GO:0000149">
    <property type="term" value="F:SNARE binding"/>
    <property type="evidence" value="ECO:0007669"/>
    <property type="project" value="TreeGrafter"/>
</dbReference>
<dbReference type="GO" id="GO:0006900">
    <property type="term" value="P:vesicle budding from membrane"/>
    <property type="evidence" value="ECO:0007669"/>
    <property type="project" value="TreeGrafter"/>
</dbReference>
<dbReference type="InterPro" id="IPR014712">
    <property type="entry name" value="ANTH_dom_sf"/>
</dbReference>
<dbReference type="InterPro" id="IPR008942">
    <property type="entry name" value="ENTH_VHS"/>
</dbReference>
<dbReference type="GO" id="GO:0030136">
    <property type="term" value="C:clathrin-coated vesicle"/>
    <property type="evidence" value="ECO:0007669"/>
    <property type="project" value="UniProtKB-SubCell"/>
</dbReference>
<evidence type="ECO:0000313" key="8">
    <source>
        <dbReference type="Proteomes" id="UP000092600"/>
    </source>
</evidence>
<evidence type="ECO:0000256" key="5">
    <source>
        <dbReference type="SAM" id="MobiDB-lite"/>
    </source>
</evidence>
<dbReference type="Gene3D" id="1.20.58.150">
    <property type="entry name" value="ANTH domain"/>
    <property type="match status" value="1"/>
</dbReference>
<feature type="compositionally biased region" description="Low complexity" evidence="5">
    <location>
        <begin position="312"/>
        <end position="326"/>
    </location>
</feature>
<dbReference type="InterPro" id="IPR013809">
    <property type="entry name" value="ENTH"/>
</dbReference>
<evidence type="ECO:0000313" key="7">
    <source>
        <dbReference type="EMBL" id="OAY63863.1"/>
    </source>
</evidence>
<dbReference type="STRING" id="4615.A0A199UGI7"/>
<dbReference type="AlphaFoldDB" id="A0A199UGI7"/>
<dbReference type="SUPFAM" id="SSF89009">
    <property type="entry name" value="GAT-like domain"/>
    <property type="match status" value="1"/>
</dbReference>
<dbReference type="SMART" id="SM00273">
    <property type="entry name" value="ENTH"/>
    <property type="match status" value="1"/>
</dbReference>